<dbReference type="RefSeq" id="XP_067492588.1">
    <property type="nucleotide sequence ID" value="XM_067634528.1"/>
</dbReference>
<organism evidence="2 3">
    <name type="scientific">Arthrobotrys flagrans</name>
    <name type="common">Nematode-trapping fungus</name>
    <name type="synonym">Trichothecium flagrans</name>
    <dbReference type="NCBI Taxonomy" id="97331"/>
    <lineage>
        <taxon>Eukaryota</taxon>
        <taxon>Fungi</taxon>
        <taxon>Dikarya</taxon>
        <taxon>Ascomycota</taxon>
        <taxon>Pezizomycotina</taxon>
        <taxon>Orbiliomycetes</taxon>
        <taxon>Orbiliales</taxon>
        <taxon>Orbiliaceae</taxon>
        <taxon>Arthrobotrys</taxon>
    </lineage>
</organism>
<accession>A0A437A779</accession>
<proteinExistence type="predicted"/>
<feature type="signal peptide" evidence="1">
    <location>
        <begin position="1"/>
        <end position="25"/>
    </location>
</feature>
<evidence type="ECO:0008006" key="4">
    <source>
        <dbReference type="Google" id="ProtNLM"/>
    </source>
</evidence>
<feature type="chain" id="PRO_5019086699" description="Secreted protein" evidence="1">
    <location>
        <begin position="26"/>
        <end position="243"/>
    </location>
</feature>
<comment type="caution">
    <text evidence="2">The sequence shown here is derived from an EMBL/GenBank/DDBJ whole genome shotgun (WGS) entry which is preliminary data.</text>
</comment>
<dbReference type="AlphaFoldDB" id="A0A437A779"/>
<dbReference type="GeneID" id="93587604"/>
<gene>
    <name evidence="2" type="ORF">DFL_005293</name>
</gene>
<dbReference type="EMBL" id="SAEB01000006">
    <property type="protein sequence ID" value="RVD87044.1"/>
    <property type="molecule type" value="Genomic_DNA"/>
</dbReference>
<evidence type="ECO:0000313" key="3">
    <source>
        <dbReference type="Proteomes" id="UP000283090"/>
    </source>
</evidence>
<protein>
    <recommendedName>
        <fullName evidence="4">Secreted protein</fullName>
    </recommendedName>
</protein>
<reference evidence="2 3" key="1">
    <citation type="submission" date="2019-01" db="EMBL/GenBank/DDBJ databases">
        <title>Intercellular communication is required for trap formation in the nematode-trapping fungus Duddingtonia flagrans.</title>
        <authorList>
            <person name="Youssar L."/>
            <person name="Wernet V."/>
            <person name="Hensel N."/>
            <person name="Hildebrandt H.-G."/>
            <person name="Fischer R."/>
        </authorList>
    </citation>
    <scope>NUCLEOTIDE SEQUENCE [LARGE SCALE GENOMIC DNA]</scope>
    <source>
        <strain evidence="2 3">CBS H-5679</strain>
    </source>
</reference>
<name>A0A437A779_ARTFL</name>
<dbReference type="VEuPathDB" id="FungiDB:DFL_005293"/>
<keyword evidence="3" id="KW-1185">Reference proteome</keyword>
<dbReference type="Proteomes" id="UP000283090">
    <property type="component" value="Unassembled WGS sequence"/>
</dbReference>
<keyword evidence="1" id="KW-0732">Signal</keyword>
<evidence type="ECO:0000256" key="1">
    <source>
        <dbReference type="SAM" id="SignalP"/>
    </source>
</evidence>
<evidence type="ECO:0000313" key="2">
    <source>
        <dbReference type="EMBL" id="RVD87044.1"/>
    </source>
</evidence>
<sequence>MQLFFSSLTLAASFLARSTTSAANAVEVNRGRDFLPNPGLDLEQLVIPTKYLNPGIQQVCSSDKVCCLNNPWLYPEPLNNTGGSGDDDEYGETLERQWRYVLRPSVNRRLARRGDNDIALYSTDTSTKTCIPVTSGDHSPFTVTYTTRHPVLTAVDISILALGGDTQKNHYAYITTLEADCIYAYITKTATRTATLTKTDTSVSTRTVATAGAVTASGSACRFELTEYGLVLAILAILAISWM</sequence>